<dbReference type="InterPro" id="IPR002575">
    <property type="entry name" value="Aminoglycoside_PTrfase"/>
</dbReference>
<accession>A0A4Q1V3R3</accession>
<evidence type="ECO:0000313" key="3">
    <source>
        <dbReference type="Proteomes" id="UP000290819"/>
    </source>
</evidence>
<dbReference type="Proteomes" id="UP000290819">
    <property type="component" value="Unassembled WGS sequence"/>
</dbReference>
<dbReference type="InterPro" id="IPR051678">
    <property type="entry name" value="AGP_Transferase"/>
</dbReference>
<dbReference type="AlphaFoldDB" id="A0A4Q1V3R3"/>
<dbReference type="SUPFAM" id="SSF56112">
    <property type="entry name" value="Protein kinase-like (PK-like)"/>
    <property type="match status" value="1"/>
</dbReference>
<comment type="caution">
    <text evidence="2">The sequence shown here is derived from an EMBL/GenBank/DDBJ whole genome shotgun (WGS) entry which is preliminary data.</text>
</comment>
<dbReference type="Pfam" id="PF01636">
    <property type="entry name" value="APH"/>
    <property type="match status" value="1"/>
</dbReference>
<keyword evidence="3" id="KW-1185">Reference proteome</keyword>
<evidence type="ECO:0000259" key="1">
    <source>
        <dbReference type="Pfam" id="PF01636"/>
    </source>
</evidence>
<dbReference type="PANTHER" id="PTHR21310:SF15">
    <property type="entry name" value="AMINOGLYCOSIDE PHOSPHOTRANSFERASE DOMAIN-CONTAINING PROTEIN"/>
    <property type="match status" value="1"/>
</dbReference>
<gene>
    <name evidence="2" type="ORF">B5V03_17930</name>
</gene>
<dbReference type="PANTHER" id="PTHR21310">
    <property type="entry name" value="AMINOGLYCOSIDE PHOSPHOTRANSFERASE-RELATED-RELATED"/>
    <property type="match status" value="1"/>
</dbReference>
<dbReference type="RefSeq" id="WP_129271755.1">
    <property type="nucleotide sequence ID" value="NZ_MZXW01000020.1"/>
</dbReference>
<dbReference type="InterPro" id="IPR011009">
    <property type="entry name" value="Kinase-like_dom_sf"/>
</dbReference>
<feature type="domain" description="Aminoglycoside phosphotransferase" evidence="1">
    <location>
        <begin position="36"/>
        <end position="282"/>
    </location>
</feature>
<dbReference type="Gene3D" id="3.90.1200.10">
    <property type="match status" value="1"/>
</dbReference>
<dbReference type="OrthoDB" id="3806873at2"/>
<name>A0A4Q1V3R3_9BRAD</name>
<reference evidence="2 3" key="1">
    <citation type="submission" date="2017-03" db="EMBL/GenBank/DDBJ databases">
        <authorList>
            <person name="Safronova V.I."/>
            <person name="Sazanova A.L."/>
            <person name="Chirak E.R."/>
        </authorList>
    </citation>
    <scope>NUCLEOTIDE SEQUENCE [LARGE SCALE GENOMIC DNA]</scope>
    <source>
        <strain evidence="2 3">Opo-243</strain>
    </source>
</reference>
<organism evidence="2 3">
    <name type="scientific">Bradyrhizobium betae</name>
    <dbReference type="NCBI Taxonomy" id="244734"/>
    <lineage>
        <taxon>Bacteria</taxon>
        <taxon>Pseudomonadati</taxon>
        <taxon>Pseudomonadota</taxon>
        <taxon>Alphaproteobacteria</taxon>
        <taxon>Hyphomicrobiales</taxon>
        <taxon>Nitrobacteraceae</taxon>
        <taxon>Bradyrhizobium</taxon>
    </lineage>
</organism>
<protein>
    <recommendedName>
        <fullName evidence="1">Aminoglycoside phosphotransferase domain-containing protein</fullName>
    </recommendedName>
</protein>
<sequence length="319" mass="35009">MSSEAPLQLKPRLAISVDQAQAMVRRISPNASVLGVTELRGGEISTVVEIALADGPTCILKAYPEALQWKMAKEVLVLGLLQNLGTAIPKILLADDTRSVIDLNYVLMTRLDGTVLGRREAALSEAELLAIYAEMGAALRRINDVTLDSFGYIGLNGVWTAHPSNHAYMSAQLDRKLTEFGTRGGDSVLAARLRDRVTAQQHLFEAATVPRLCHYDFHAGNVLVTSQGEPHLTGIVDFENATSGDPLMDIAKALYYFTEKDAPKREGLLAGYGPIARPDWQQTLDLYRMYCTLELWCWMAQIGKHDALADLTRELANGV</sequence>
<evidence type="ECO:0000313" key="2">
    <source>
        <dbReference type="EMBL" id="RXT46038.1"/>
    </source>
</evidence>
<dbReference type="EMBL" id="MZXW01000020">
    <property type="protein sequence ID" value="RXT46038.1"/>
    <property type="molecule type" value="Genomic_DNA"/>
</dbReference>
<proteinExistence type="predicted"/>